<accession>A0ABV6ZYS2</accession>
<evidence type="ECO:0000259" key="1">
    <source>
        <dbReference type="Pfam" id="PF07883"/>
    </source>
</evidence>
<gene>
    <name evidence="2" type="ORF">ACFOOR_11010</name>
</gene>
<protein>
    <submittedName>
        <fullName evidence="2">Cupin domain-containing protein</fullName>
    </submittedName>
</protein>
<dbReference type="Gene3D" id="2.60.120.10">
    <property type="entry name" value="Jelly Rolls"/>
    <property type="match status" value="1"/>
</dbReference>
<dbReference type="EMBL" id="JBHRSV010000020">
    <property type="protein sequence ID" value="MFC2926635.1"/>
    <property type="molecule type" value="Genomic_DNA"/>
</dbReference>
<reference evidence="3" key="1">
    <citation type="journal article" date="2019" name="Int. J. Syst. Evol. Microbiol.">
        <title>The Global Catalogue of Microorganisms (GCM) 10K type strain sequencing project: providing services to taxonomists for standard genome sequencing and annotation.</title>
        <authorList>
            <consortium name="The Broad Institute Genomics Platform"/>
            <consortium name="The Broad Institute Genome Sequencing Center for Infectious Disease"/>
            <person name="Wu L."/>
            <person name="Ma J."/>
        </authorList>
    </citation>
    <scope>NUCLEOTIDE SEQUENCE [LARGE SCALE GENOMIC DNA]</scope>
    <source>
        <strain evidence="3">KCTC 52487</strain>
    </source>
</reference>
<dbReference type="InterPro" id="IPR011051">
    <property type="entry name" value="RmlC_Cupin_sf"/>
</dbReference>
<dbReference type="InterPro" id="IPR013096">
    <property type="entry name" value="Cupin_2"/>
</dbReference>
<dbReference type="RefSeq" id="WP_343164727.1">
    <property type="nucleotide sequence ID" value="NZ_JBHRSV010000020.1"/>
</dbReference>
<keyword evidence="3" id="KW-1185">Reference proteome</keyword>
<proteinExistence type="predicted"/>
<comment type="caution">
    <text evidence="2">The sequence shown here is derived from an EMBL/GenBank/DDBJ whole genome shotgun (WGS) entry which is preliminary data.</text>
</comment>
<evidence type="ECO:0000313" key="3">
    <source>
        <dbReference type="Proteomes" id="UP001595379"/>
    </source>
</evidence>
<evidence type="ECO:0000313" key="2">
    <source>
        <dbReference type="EMBL" id="MFC2926635.1"/>
    </source>
</evidence>
<sequence>MTEGKGFDPKSTYIHLAHSGAREIAVDERFWPDLISGQTRYPGRLVMSFPMTEDFAHWERHPEGEEVIVMLSGAMDVILDEPGGNRTVRLDSGQAMLVPRNIWHRGVVVEPGEALFVTEGEGTDHRPITEDERRA</sequence>
<dbReference type="SUPFAM" id="SSF51182">
    <property type="entry name" value="RmlC-like cupins"/>
    <property type="match status" value="1"/>
</dbReference>
<organism evidence="2 3">
    <name type="scientific">Hyphobacterium vulgare</name>
    <dbReference type="NCBI Taxonomy" id="1736751"/>
    <lineage>
        <taxon>Bacteria</taxon>
        <taxon>Pseudomonadati</taxon>
        <taxon>Pseudomonadota</taxon>
        <taxon>Alphaproteobacteria</taxon>
        <taxon>Maricaulales</taxon>
        <taxon>Maricaulaceae</taxon>
        <taxon>Hyphobacterium</taxon>
    </lineage>
</organism>
<dbReference type="Proteomes" id="UP001595379">
    <property type="component" value="Unassembled WGS sequence"/>
</dbReference>
<name>A0ABV6ZYS2_9PROT</name>
<feature type="domain" description="Cupin type-2" evidence="1">
    <location>
        <begin position="49"/>
        <end position="114"/>
    </location>
</feature>
<dbReference type="Pfam" id="PF07883">
    <property type="entry name" value="Cupin_2"/>
    <property type="match status" value="1"/>
</dbReference>
<dbReference type="InterPro" id="IPR014710">
    <property type="entry name" value="RmlC-like_jellyroll"/>
</dbReference>